<name>A0AAN5YZ65_FUSAU</name>
<sequence length="296" mass="33847">MCYQLEELYSKCRCVYYIHAIDKCAAYNQPGHAVQKRTILTGYACSLHSSSYAGDENTATVEDNVLVDDDTASIFSEISASSTNLTFPDDAKQEAADRLLHELLNEFSIRHLWPQIVRICRIKPVAVRVIVRYLYRLSRDLKTRASSRLDKDAARFVGASRLSVAERIIECHVNELRGLDDMERFVKKQATLDIAIQETDEKDDFDTDDKEIIYEHVQQFIFEGAPFESFVLSLKLFVARDPGRTSATTGCIRQSFNRLALWYWRTPKLEHQTRLSWSCASITAWNCSTIISNGHS</sequence>
<dbReference type="EMBL" id="JAAMOD010000491">
    <property type="protein sequence ID" value="KAF5228221.1"/>
    <property type="molecule type" value="Genomic_DNA"/>
</dbReference>
<dbReference type="AlphaFoldDB" id="A0AAN5YZ65"/>
<accession>A0AAN5YZ65</accession>
<dbReference type="Proteomes" id="UP000537989">
    <property type="component" value="Unassembled WGS sequence"/>
</dbReference>
<proteinExistence type="predicted"/>
<protein>
    <submittedName>
        <fullName evidence="1">Uncharacterized protein</fullName>
    </submittedName>
</protein>
<evidence type="ECO:0000313" key="2">
    <source>
        <dbReference type="Proteomes" id="UP000537989"/>
    </source>
</evidence>
<organism evidence="1 2">
    <name type="scientific">Fusarium austroamericanum</name>
    <dbReference type="NCBI Taxonomy" id="282268"/>
    <lineage>
        <taxon>Eukaryota</taxon>
        <taxon>Fungi</taxon>
        <taxon>Dikarya</taxon>
        <taxon>Ascomycota</taxon>
        <taxon>Pezizomycotina</taxon>
        <taxon>Sordariomycetes</taxon>
        <taxon>Hypocreomycetidae</taxon>
        <taxon>Hypocreales</taxon>
        <taxon>Nectriaceae</taxon>
        <taxon>Fusarium</taxon>
    </lineage>
</organism>
<gene>
    <name evidence="1" type="ORF">FAUST_11246</name>
</gene>
<reference evidence="1 2" key="1">
    <citation type="submission" date="2020-02" db="EMBL/GenBank/DDBJ databases">
        <title>Identification and distribution of gene clusters putatively required for synthesis of sphingolipid metabolism inhibitors in phylogenetically diverse species of the filamentous fungus Fusarium.</title>
        <authorList>
            <person name="Kim H.-S."/>
            <person name="Busman M."/>
            <person name="Brown D.W."/>
            <person name="Divon H."/>
            <person name="Uhlig S."/>
            <person name="Proctor R.H."/>
        </authorList>
    </citation>
    <scope>NUCLEOTIDE SEQUENCE [LARGE SCALE GENOMIC DNA]</scope>
    <source>
        <strain evidence="1 2">NRRL 2903</strain>
    </source>
</reference>
<keyword evidence="2" id="KW-1185">Reference proteome</keyword>
<comment type="caution">
    <text evidence="1">The sequence shown here is derived from an EMBL/GenBank/DDBJ whole genome shotgun (WGS) entry which is preliminary data.</text>
</comment>
<evidence type="ECO:0000313" key="1">
    <source>
        <dbReference type="EMBL" id="KAF5228221.1"/>
    </source>
</evidence>